<dbReference type="AlphaFoldDB" id="A0A0C9W2V4"/>
<evidence type="ECO:0000313" key="2">
    <source>
        <dbReference type="Proteomes" id="UP000054279"/>
    </source>
</evidence>
<organism evidence="1 2">
    <name type="scientific">Sphaerobolus stellatus (strain SS14)</name>
    <dbReference type="NCBI Taxonomy" id="990650"/>
    <lineage>
        <taxon>Eukaryota</taxon>
        <taxon>Fungi</taxon>
        <taxon>Dikarya</taxon>
        <taxon>Basidiomycota</taxon>
        <taxon>Agaricomycotina</taxon>
        <taxon>Agaricomycetes</taxon>
        <taxon>Phallomycetidae</taxon>
        <taxon>Geastrales</taxon>
        <taxon>Sphaerobolaceae</taxon>
        <taxon>Sphaerobolus</taxon>
    </lineage>
</organism>
<keyword evidence="2" id="KW-1185">Reference proteome</keyword>
<name>A0A0C9W2V4_SPHS4</name>
<dbReference type="OrthoDB" id="2149705at2759"/>
<proteinExistence type="predicted"/>
<dbReference type="EMBL" id="KN837112">
    <property type="protein sequence ID" value="KIJ45366.1"/>
    <property type="molecule type" value="Genomic_DNA"/>
</dbReference>
<dbReference type="Proteomes" id="UP000054279">
    <property type="component" value="Unassembled WGS sequence"/>
</dbReference>
<protein>
    <recommendedName>
        <fullName evidence="3">F-box domain-containing protein</fullName>
    </recommendedName>
</protein>
<gene>
    <name evidence="1" type="ORF">M422DRAFT_778948</name>
</gene>
<accession>A0A0C9W2V4</accession>
<dbReference type="HOGENOM" id="CLU_657508_0_0_1"/>
<evidence type="ECO:0008006" key="3">
    <source>
        <dbReference type="Google" id="ProtNLM"/>
    </source>
</evidence>
<sequence length="418" mass="47663">MKPQRIPGLRECPPEIVESIILEIDSPCNLLPLALSCKAFCKLIIPYHLQFRLFRLSVYDELLPPQSLHPQLWELLCDRPRLLSRFRSAEFIQLEGSYGDSLLSYRLLPINTPSNFVFFPIATSILSALSTVRRMPNIRTLKHKMGIDPQSPVNVLRLFSTSAPNLTRLELHRQDAHRTPPLDLVDIPWTHSFQSDLNSQSTISTLVKAVVEERDVVGLIVSPKKEKLPLRASCPQNACGLADKAGTHNQYTDNCISFRCPTHDRYFVDLEDANDCKRLEYNTPLRYLIRNLAWGMDPNVIHVRVTVSDYAGTYQEYLFARLWRHIISKHPELRPVHTVHSTPDPPVTIFSSLLTDWAGSKLFKSLYVIAGAYQYMKDQGVDYLLSVARMRELGRDPAVIFNEVAVARESPASLYEVI</sequence>
<reference evidence="1 2" key="1">
    <citation type="submission" date="2014-06" db="EMBL/GenBank/DDBJ databases">
        <title>Evolutionary Origins and Diversification of the Mycorrhizal Mutualists.</title>
        <authorList>
            <consortium name="DOE Joint Genome Institute"/>
            <consortium name="Mycorrhizal Genomics Consortium"/>
            <person name="Kohler A."/>
            <person name="Kuo A."/>
            <person name="Nagy L.G."/>
            <person name="Floudas D."/>
            <person name="Copeland A."/>
            <person name="Barry K.W."/>
            <person name="Cichocki N."/>
            <person name="Veneault-Fourrey C."/>
            <person name="LaButti K."/>
            <person name="Lindquist E.A."/>
            <person name="Lipzen A."/>
            <person name="Lundell T."/>
            <person name="Morin E."/>
            <person name="Murat C."/>
            <person name="Riley R."/>
            <person name="Ohm R."/>
            <person name="Sun H."/>
            <person name="Tunlid A."/>
            <person name="Henrissat B."/>
            <person name="Grigoriev I.V."/>
            <person name="Hibbett D.S."/>
            <person name="Martin F."/>
        </authorList>
    </citation>
    <scope>NUCLEOTIDE SEQUENCE [LARGE SCALE GENOMIC DNA]</scope>
    <source>
        <strain evidence="1 2">SS14</strain>
    </source>
</reference>
<evidence type="ECO:0000313" key="1">
    <source>
        <dbReference type="EMBL" id="KIJ45366.1"/>
    </source>
</evidence>